<keyword evidence="2 5" id="KW-0812">Transmembrane</keyword>
<dbReference type="InterPro" id="IPR052165">
    <property type="entry name" value="Membrane_assoc_protease"/>
</dbReference>
<protein>
    <submittedName>
        <fullName evidence="9">Uncharacterized protein</fullName>
    </submittedName>
</protein>
<feature type="transmembrane region" description="Helical" evidence="5">
    <location>
        <begin position="602"/>
        <end position="624"/>
    </location>
</feature>
<dbReference type="PANTHER" id="PTHR33507:SF3">
    <property type="entry name" value="INNER MEMBRANE PROTEIN YBBJ"/>
    <property type="match status" value="1"/>
</dbReference>
<feature type="domain" description="NfeD integral membrane" evidence="8">
    <location>
        <begin position="530"/>
        <end position="655"/>
    </location>
</feature>
<dbReference type="GO" id="GO:0005886">
    <property type="term" value="C:plasma membrane"/>
    <property type="evidence" value="ECO:0007669"/>
    <property type="project" value="TreeGrafter"/>
</dbReference>
<evidence type="ECO:0000256" key="3">
    <source>
        <dbReference type="ARBA" id="ARBA00022989"/>
    </source>
</evidence>
<evidence type="ECO:0000256" key="1">
    <source>
        <dbReference type="ARBA" id="ARBA00004141"/>
    </source>
</evidence>
<feature type="transmembrane region" description="Helical" evidence="5">
    <location>
        <begin position="636"/>
        <end position="655"/>
    </location>
</feature>
<dbReference type="OrthoDB" id="284354at2"/>
<dbReference type="Proteomes" id="UP000315471">
    <property type="component" value="Unassembled WGS sequence"/>
</dbReference>
<evidence type="ECO:0000259" key="7">
    <source>
        <dbReference type="Pfam" id="PF01957"/>
    </source>
</evidence>
<comment type="caution">
    <text evidence="9">The sequence shown here is derived from an EMBL/GenBank/DDBJ whole genome shotgun (WGS) entry which is preliminary data.</text>
</comment>
<dbReference type="Gene3D" id="3.90.226.10">
    <property type="entry name" value="2-enoyl-CoA Hydratase, Chain A, domain 1"/>
    <property type="match status" value="1"/>
</dbReference>
<dbReference type="PANTHER" id="PTHR33507">
    <property type="entry name" value="INNER MEMBRANE PROTEIN YBBJ"/>
    <property type="match status" value="1"/>
</dbReference>
<evidence type="ECO:0000313" key="9">
    <source>
        <dbReference type="EMBL" id="TWU46016.1"/>
    </source>
</evidence>
<feature type="transmembrane region" description="Helical" evidence="5">
    <location>
        <begin position="551"/>
        <end position="568"/>
    </location>
</feature>
<dbReference type="Pfam" id="PF24961">
    <property type="entry name" value="NfeD_membrane"/>
    <property type="match status" value="1"/>
</dbReference>
<comment type="subcellular location">
    <subcellularLocation>
        <location evidence="1">Membrane</location>
        <topology evidence="1">Multi-pass membrane protein</topology>
    </subcellularLocation>
</comment>
<dbReference type="Pfam" id="PF01957">
    <property type="entry name" value="NfeD"/>
    <property type="match status" value="1"/>
</dbReference>
<reference evidence="9 10" key="1">
    <citation type="submission" date="2019-02" db="EMBL/GenBank/DDBJ databases">
        <title>Deep-cultivation of Planctomycetes and their phenomic and genomic characterization uncovers novel biology.</title>
        <authorList>
            <person name="Wiegand S."/>
            <person name="Jogler M."/>
            <person name="Boedeker C."/>
            <person name="Pinto D."/>
            <person name="Vollmers J."/>
            <person name="Rivas-Marin E."/>
            <person name="Kohn T."/>
            <person name="Peeters S.H."/>
            <person name="Heuer A."/>
            <person name="Rast P."/>
            <person name="Oberbeckmann S."/>
            <person name="Bunk B."/>
            <person name="Jeske O."/>
            <person name="Meyerdierks A."/>
            <person name="Storesund J.E."/>
            <person name="Kallscheuer N."/>
            <person name="Luecker S."/>
            <person name="Lage O.M."/>
            <person name="Pohl T."/>
            <person name="Merkel B.J."/>
            <person name="Hornburger P."/>
            <person name="Mueller R.-W."/>
            <person name="Bruemmer F."/>
            <person name="Labrenz M."/>
            <person name="Spormann A.M."/>
            <person name="Op Den Camp H."/>
            <person name="Overmann J."/>
            <person name="Amann R."/>
            <person name="Jetten M.S.M."/>
            <person name="Mascher T."/>
            <person name="Medema M.H."/>
            <person name="Devos D.P."/>
            <person name="Kaster A.-K."/>
            <person name="Ovreas L."/>
            <person name="Rohde M."/>
            <person name="Galperin M.Y."/>
            <person name="Jogler C."/>
        </authorList>
    </citation>
    <scope>NUCLEOTIDE SEQUENCE [LARGE SCALE GENOMIC DNA]</scope>
    <source>
        <strain evidence="9 10">Q31b</strain>
    </source>
</reference>
<dbReference type="Gene3D" id="2.40.50.140">
    <property type="entry name" value="Nucleic acid-binding proteins"/>
    <property type="match status" value="1"/>
</dbReference>
<dbReference type="InterPro" id="IPR056739">
    <property type="entry name" value="NfeD_membrane"/>
</dbReference>
<dbReference type="EMBL" id="SJPY01000001">
    <property type="protein sequence ID" value="TWU46016.1"/>
    <property type="molecule type" value="Genomic_DNA"/>
</dbReference>
<keyword evidence="4 5" id="KW-0472">Membrane</keyword>
<dbReference type="RefSeq" id="WP_146598617.1">
    <property type="nucleotide sequence ID" value="NZ_SJPY01000001.1"/>
</dbReference>
<feature type="transmembrane region" description="Helical" evidence="5">
    <location>
        <begin position="580"/>
        <end position="597"/>
    </location>
</feature>
<evidence type="ECO:0000256" key="6">
    <source>
        <dbReference type="SAM" id="SignalP"/>
    </source>
</evidence>
<evidence type="ECO:0000313" key="10">
    <source>
        <dbReference type="Proteomes" id="UP000315471"/>
    </source>
</evidence>
<organism evidence="9 10">
    <name type="scientific">Novipirellula aureliae</name>
    <dbReference type="NCBI Taxonomy" id="2527966"/>
    <lineage>
        <taxon>Bacteria</taxon>
        <taxon>Pseudomonadati</taxon>
        <taxon>Planctomycetota</taxon>
        <taxon>Planctomycetia</taxon>
        <taxon>Pirellulales</taxon>
        <taxon>Pirellulaceae</taxon>
        <taxon>Novipirellula</taxon>
    </lineage>
</organism>
<keyword evidence="3 5" id="KW-1133">Transmembrane helix</keyword>
<evidence type="ECO:0000256" key="4">
    <source>
        <dbReference type="ARBA" id="ARBA00023136"/>
    </source>
</evidence>
<keyword evidence="6" id="KW-0732">Signal</keyword>
<feature type="domain" description="NfeD-like C-terminal" evidence="7">
    <location>
        <begin position="690"/>
        <end position="742"/>
    </location>
</feature>
<name>A0A5C6EEN7_9BACT</name>
<dbReference type="SUPFAM" id="SSF52096">
    <property type="entry name" value="ClpP/crotonase"/>
    <property type="match status" value="1"/>
</dbReference>
<dbReference type="InterPro" id="IPR002810">
    <property type="entry name" value="NfeD-like_C"/>
</dbReference>
<dbReference type="InterPro" id="IPR012340">
    <property type="entry name" value="NA-bd_OB-fold"/>
</dbReference>
<proteinExistence type="predicted"/>
<keyword evidence="10" id="KW-1185">Reference proteome</keyword>
<sequence length="760" mass="81834" precursor="true">MRTELNESGERTRSQWHRRLRPFVFLLFLAGLFTPLPAAAADQDTNEESTRVKEGYLLDIPNPLTSGSVADLLARLGRLSESADENARVTVVLRYPIDSDSGGTIHFEDALRLARAMTQPELRRIRVVSWVQGTVEGHLTLPILASDLLVVSPSAVIADATKDESSADETIEASYQTIAARRGLFPLPVVTALVDSGAELAMVSKADGNEVFASGDELDRLRSSGQVVRETIWSSANAPLRMDANRLRSARIAAGIVESPEALAELLDLAALNSLDRSTSSGDPKGMLLEIVGSINDSRSRRWQSNLSSTLESGDINTWIISIDSPGGNLNQSATLAGWFSDPEPPLQTVAGFVQAEARGDAALIAVSCRPLYMRESARLGGPGAQAIDATDVRRNDELIEQIARTTKRPSALIRGLLDPSLEVYRYTNRKTGRIRYATAEDLRAEEVLRGGDELAGGDEANQDRWQRGERIELGNGLSASEAISLGLADAESASLDDVSRRVGLAEKPPLVSDRGLVRWVERLGRNQGLAFLLLFIGFAALSTEANAPGLGFPGFIAAVCFAIYVWIKFLAGTAEWLELLAFALGLTFIAIEIFVIPGFGVFGVGGLAMTILGIVLMSQTFVLPRNVYQVEVLTHSIWVALGAAIGTVAGFFVIRMMMPHIPVLSGLAMEPPDSQKVNEAEKLGDYAYLLGQNGMTTTPLRPSGKAKFGEATVQVISDGSSIGTGEPVRVFEVHGTRVLVEAVEETPAEQVSREEASDV</sequence>
<gene>
    <name evidence="9" type="ORF">Q31b_11940</name>
</gene>
<feature type="signal peptide" evidence="6">
    <location>
        <begin position="1"/>
        <end position="40"/>
    </location>
</feature>
<dbReference type="InterPro" id="IPR029045">
    <property type="entry name" value="ClpP/crotonase-like_dom_sf"/>
</dbReference>
<dbReference type="AlphaFoldDB" id="A0A5C6EEN7"/>
<evidence type="ECO:0000256" key="5">
    <source>
        <dbReference type="SAM" id="Phobius"/>
    </source>
</evidence>
<accession>A0A5C6EEN7</accession>
<feature type="chain" id="PRO_5022708341" evidence="6">
    <location>
        <begin position="41"/>
        <end position="760"/>
    </location>
</feature>
<evidence type="ECO:0000256" key="2">
    <source>
        <dbReference type="ARBA" id="ARBA00022692"/>
    </source>
</evidence>
<evidence type="ECO:0000259" key="8">
    <source>
        <dbReference type="Pfam" id="PF24961"/>
    </source>
</evidence>